<dbReference type="EMBL" id="JAWDGP010007341">
    <property type="protein sequence ID" value="KAK3724665.1"/>
    <property type="molecule type" value="Genomic_DNA"/>
</dbReference>
<proteinExistence type="predicted"/>
<protein>
    <submittedName>
        <fullName evidence="2">Uncharacterized protein</fullName>
    </submittedName>
</protein>
<accession>A0AAE1CPL7</accession>
<evidence type="ECO:0000313" key="3">
    <source>
        <dbReference type="Proteomes" id="UP001283361"/>
    </source>
</evidence>
<keyword evidence="3" id="KW-1185">Reference proteome</keyword>
<reference evidence="2" key="1">
    <citation type="journal article" date="2023" name="G3 (Bethesda)">
        <title>A reference genome for the long-term kleptoplast-retaining sea slug Elysia crispata morphotype clarki.</title>
        <authorList>
            <person name="Eastman K.E."/>
            <person name="Pendleton A.L."/>
            <person name="Shaikh M.A."/>
            <person name="Suttiyut T."/>
            <person name="Ogas R."/>
            <person name="Tomko P."/>
            <person name="Gavelis G."/>
            <person name="Widhalm J.R."/>
            <person name="Wisecaver J.H."/>
        </authorList>
    </citation>
    <scope>NUCLEOTIDE SEQUENCE</scope>
    <source>
        <strain evidence="2">ECLA1</strain>
    </source>
</reference>
<comment type="caution">
    <text evidence="2">The sequence shown here is derived from an EMBL/GenBank/DDBJ whole genome shotgun (WGS) entry which is preliminary data.</text>
</comment>
<feature type="compositionally biased region" description="Basic and acidic residues" evidence="1">
    <location>
        <begin position="24"/>
        <end position="38"/>
    </location>
</feature>
<feature type="region of interest" description="Disordered" evidence="1">
    <location>
        <begin position="15"/>
        <end position="38"/>
    </location>
</feature>
<dbReference type="AlphaFoldDB" id="A0AAE1CPL7"/>
<organism evidence="2 3">
    <name type="scientific">Elysia crispata</name>
    <name type="common">lettuce slug</name>
    <dbReference type="NCBI Taxonomy" id="231223"/>
    <lineage>
        <taxon>Eukaryota</taxon>
        <taxon>Metazoa</taxon>
        <taxon>Spiralia</taxon>
        <taxon>Lophotrochozoa</taxon>
        <taxon>Mollusca</taxon>
        <taxon>Gastropoda</taxon>
        <taxon>Heterobranchia</taxon>
        <taxon>Euthyneura</taxon>
        <taxon>Panpulmonata</taxon>
        <taxon>Sacoglossa</taxon>
        <taxon>Placobranchoidea</taxon>
        <taxon>Plakobranchidae</taxon>
        <taxon>Elysia</taxon>
    </lineage>
</organism>
<dbReference type="Proteomes" id="UP001283361">
    <property type="component" value="Unassembled WGS sequence"/>
</dbReference>
<gene>
    <name evidence="2" type="ORF">RRG08_041148</name>
</gene>
<evidence type="ECO:0000256" key="1">
    <source>
        <dbReference type="SAM" id="MobiDB-lite"/>
    </source>
</evidence>
<sequence length="117" mass="13081">MDTDGCRSGLQEAEGIRSTCCPHSHQESRTLRAQDGRGHQIYVMSSQSSGESRTASSRWQRASDLRVVLTVIRRVAHCELKMAEGIRSTCCPHSHQESRTLRAKDGRGHQIYVLSSQ</sequence>
<evidence type="ECO:0000313" key="2">
    <source>
        <dbReference type="EMBL" id="KAK3724665.1"/>
    </source>
</evidence>
<name>A0AAE1CPL7_9GAST</name>